<organism evidence="1 2">
    <name type="scientific">Mycoplasmopsis fermentans (strain M64)</name>
    <name type="common">Mycoplasma fermentans</name>
    <dbReference type="NCBI Taxonomy" id="943945"/>
    <lineage>
        <taxon>Bacteria</taxon>
        <taxon>Bacillati</taxon>
        <taxon>Mycoplasmatota</taxon>
        <taxon>Mycoplasmoidales</taxon>
        <taxon>Metamycoplasmataceae</taxon>
        <taxon>Mycoplasmopsis</taxon>
    </lineage>
</organism>
<evidence type="ECO:0000313" key="1">
    <source>
        <dbReference type="EMBL" id="ADV35025.1"/>
    </source>
</evidence>
<dbReference type="KEGG" id="mfm:MfeM64YM_1030"/>
<evidence type="ECO:0000313" key="2">
    <source>
        <dbReference type="Proteomes" id="UP000007473"/>
    </source>
</evidence>
<protein>
    <submittedName>
        <fullName evidence="1">Uncharacterized protein</fullName>
    </submittedName>
</protein>
<proteinExistence type="predicted"/>
<reference evidence="1 2" key="1">
    <citation type="journal article" date="2011" name="J. Bacteriol.">
        <title>Genome sequence of the repetitive-sequence-rich Mycoplasma fermentans strain M64.</title>
        <authorList>
            <person name="Shu H.W."/>
            <person name="Liu T.T."/>
            <person name="Chang H.Y."/>
            <person name="Liu Y.M."/>
            <person name="Wu K.M."/>
            <person name="Shu H.Y."/>
            <person name="Tsai S.F."/>
            <person name="Hsiao K.J."/>
            <person name="Hu W.S."/>
            <person name="Ng W.V."/>
        </authorList>
    </citation>
    <scope>NUCLEOTIDE SEQUENCE [LARGE SCALE GENOMIC DNA]</scope>
    <source>
        <strain evidence="1 2">M64</strain>
    </source>
</reference>
<dbReference type="Proteomes" id="UP000007473">
    <property type="component" value="Chromosome"/>
</dbReference>
<name>A0AB32XD66_MYCFM</name>
<gene>
    <name evidence="1" type="ordered locus">MfeM64YM_1030</name>
</gene>
<dbReference type="EMBL" id="CP002458">
    <property type="protein sequence ID" value="ADV35025.1"/>
    <property type="molecule type" value="Genomic_DNA"/>
</dbReference>
<dbReference type="AlphaFoldDB" id="A0AB32XD66"/>
<sequence length="81" mass="9982">MLKINKKNTTNFVVLNQDKRIRLKSQKDLSLFVLWSFMGKHLNTEKWIEIFIFFKEYLDYKITKMEFKMNILERATSRQIF</sequence>
<accession>A0AB32XD66</accession>